<keyword evidence="5" id="KW-0378">Hydrolase</keyword>
<dbReference type="CDD" id="cd01647">
    <property type="entry name" value="RT_LTR"/>
    <property type="match status" value="1"/>
</dbReference>
<evidence type="ECO:0000256" key="6">
    <source>
        <dbReference type="ARBA" id="ARBA00022918"/>
    </source>
</evidence>
<dbReference type="InterPro" id="IPR001584">
    <property type="entry name" value="Integrase_cat-core"/>
</dbReference>
<dbReference type="InterPro" id="IPR036397">
    <property type="entry name" value="RNaseH_sf"/>
</dbReference>
<sequence length="714" mass="82891">MAFVTRLSRRPKGFVLLWAVRHLLSRGCVAEIVRRRDIPLSTVSDRDARLYLDAWRSFQLDLGTRVTITTANGLHSDGQSERVRIRQSVAQLGQDQVMPFGLTNAPAAFMDLMNRVCRPMLDRSVIVFVDDILVYSKTKEDHVVHLREVLEVLRKERLYAKFSKCAFWLEEVQFLGHVVNREGIKVDPSKIEAVMSWEVPTSPTEIRSFLGLAGYYRRFIQDFSKIAVPLTRLTKKSEPFVWSAEQQTAFETLRRKLCEAPVLTLPEGVEDMTVYCDASRLGLGCVLIQRGRVIAYASRQLKPHEGNYPTHDLELAAVVFALKIWRHYLYGVKCTIYTDHRSLRYFLEQPNLNMRQRRWLDVVKDYDCEILYHPGKANVKIGSHITMNLITKLPKTPRKFDAIWVIVDPLTKSALFLAIRESSTAEQLAEIYVKEVVSRHGVPVSIISDRDVRFTSRFWERFHSELGTRLHFSTAYHPQTDDFGGSRDTYLPLAEFSYNNSYHSSIRMPPFEMLYGRRCRTPICWGEVGQRVLGSTEVVQKTTEDIQRIRVRLRTAQSRQKSYANRRRSDLEFQVGDRVLLKVSPWKGVIRFRKRGKLGPRYIGPFTILTRVGKVAYRLELPVVLGQIHSTFHVSQLRKCLADETAHIPLDDIQIDESLNYVERPVAVLDRKVRRLRNKEIGIVKVQWQHRKGSEWTWEPEAEMREHYPELFSD</sequence>
<dbReference type="GO" id="GO:0003676">
    <property type="term" value="F:nucleic acid binding"/>
    <property type="evidence" value="ECO:0007669"/>
    <property type="project" value="InterPro"/>
</dbReference>
<proteinExistence type="predicted"/>
<evidence type="ECO:0000259" key="8">
    <source>
        <dbReference type="PROSITE" id="PS50994"/>
    </source>
</evidence>
<organism evidence="9 10">
    <name type="scientific">Centaurea solstitialis</name>
    <name type="common">yellow star-thistle</name>
    <dbReference type="NCBI Taxonomy" id="347529"/>
    <lineage>
        <taxon>Eukaryota</taxon>
        <taxon>Viridiplantae</taxon>
        <taxon>Streptophyta</taxon>
        <taxon>Embryophyta</taxon>
        <taxon>Tracheophyta</taxon>
        <taxon>Spermatophyta</taxon>
        <taxon>Magnoliopsida</taxon>
        <taxon>eudicotyledons</taxon>
        <taxon>Gunneridae</taxon>
        <taxon>Pentapetalae</taxon>
        <taxon>asterids</taxon>
        <taxon>campanulids</taxon>
        <taxon>Asterales</taxon>
        <taxon>Asteraceae</taxon>
        <taxon>Carduoideae</taxon>
        <taxon>Cardueae</taxon>
        <taxon>Centaureinae</taxon>
        <taxon>Centaurea</taxon>
    </lineage>
</organism>
<evidence type="ECO:0000313" key="9">
    <source>
        <dbReference type="EMBL" id="KAJ9551980.1"/>
    </source>
</evidence>
<feature type="domain" description="Integrase catalytic" evidence="8">
    <location>
        <begin position="370"/>
        <end position="481"/>
    </location>
</feature>
<keyword evidence="10" id="KW-1185">Reference proteome</keyword>
<dbReference type="GO" id="GO:0016787">
    <property type="term" value="F:hydrolase activity"/>
    <property type="evidence" value="ECO:0007669"/>
    <property type="project" value="UniProtKB-KW"/>
</dbReference>
<dbReference type="InterPro" id="IPR043502">
    <property type="entry name" value="DNA/RNA_pol_sf"/>
</dbReference>
<dbReference type="Gene3D" id="3.30.420.10">
    <property type="entry name" value="Ribonuclease H-like superfamily/Ribonuclease H"/>
    <property type="match status" value="1"/>
</dbReference>
<dbReference type="FunFam" id="3.10.20.370:FF:000001">
    <property type="entry name" value="Retrovirus-related Pol polyprotein from transposon 17.6-like protein"/>
    <property type="match status" value="1"/>
</dbReference>
<dbReference type="SUPFAM" id="SSF56672">
    <property type="entry name" value="DNA/RNA polymerases"/>
    <property type="match status" value="1"/>
</dbReference>
<accession>A0AA38TC24</accession>
<dbReference type="FunFam" id="3.30.70.270:FF:000003">
    <property type="entry name" value="Transposon Ty3-G Gag-Pol polyprotein"/>
    <property type="match status" value="1"/>
</dbReference>
<dbReference type="PANTHER" id="PTHR37984">
    <property type="entry name" value="PROTEIN CBG26694"/>
    <property type="match status" value="1"/>
</dbReference>
<dbReference type="Pfam" id="PF00078">
    <property type="entry name" value="RVT_1"/>
    <property type="match status" value="1"/>
</dbReference>
<keyword evidence="1" id="KW-0808">Transferase</keyword>
<dbReference type="FunFam" id="3.30.70.270:FF:000020">
    <property type="entry name" value="Transposon Tf2-6 polyprotein-like Protein"/>
    <property type="match status" value="1"/>
</dbReference>
<keyword evidence="4" id="KW-0255">Endonuclease</keyword>
<keyword evidence="3" id="KW-0540">Nuclease</keyword>
<dbReference type="Gene3D" id="3.30.70.270">
    <property type="match status" value="2"/>
</dbReference>
<keyword evidence="7" id="KW-0732">Signal</keyword>
<keyword evidence="2" id="KW-0548">Nucleotidyltransferase</keyword>
<dbReference type="Pfam" id="PF24626">
    <property type="entry name" value="SH3_Tf2-1"/>
    <property type="match status" value="1"/>
</dbReference>
<feature type="signal peptide" evidence="7">
    <location>
        <begin position="1"/>
        <end position="30"/>
    </location>
</feature>
<evidence type="ECO:0000256" key="4">
    <source>
        <dbReference type="ARBA" id="ARBA00022759"/>
    </source>
</evidence>
<evidence type="ECO:0000256" key="1">
    <source>
        <dbReference type="ARBA" id="ARBA00022679"/>
    </source>
</evidence>
<evidence type="ECO:0000256" key="5">
    <source>
        <dbReference type="ARBA" id="ARBA00022801"/>
    </source>
</evidence>
<dbReference type="PANTHER" id="PTHR37984:SF5">
    <property type="entry name" value="PROTEIN NYNRIN-LIKE"/>
    <property type="match status" value="1"/>
</dbReference>
<dbReference type="GO" id="GO:0003964">
    <property type="term" value="F:RNA-directed DNA polymerase activity"/>
    <property type="evidence" value="ECO:0007669"/>
    <property type="project" value="UniProtKB-KW"/>
</dbReference>
<feature type="chain" id="PRO_5041439605" description="Integrase catalytic domain-containing protein" evidence="7">
    <location>
        <begin position="31"/>
        <end position="714"/>
    </location>
</feature>
<dbReference type="InterPro" id="IPR012337">
    <property type="entry name" value="RNaseH-like_sf"/>
</dbReference>
<reference evidence="9" key="1">
    <citation type="submission" date="2023-03" db="EMBL/GenBank/DDBJ databases">
        <title>Chromosome-scale reference genome and RAD-based genetic map of yellow starthistle (Centaurea solstitialis) reveal putative structural variation and QTLs associated with invader traits.</title>
        <authorList>
            <person name="Reatini B."/>
            <person name="Cang F.A."/>
            <person name="Jiang Q."/>
            <person name="Mckibben M.T.W."/>
            <person name="Barker M.S."/>
            <person name="Rieseberg L.H."/>
            <person name="Dlugosch K.M."/>
        </authorList>
    </citation>
    <scope>NUCLEOTIDE SEQUENCE</scope>
    <source>
        <strain evidence="9">CAN-66</strain>
        <tissue evidence="9">Leaf</tissue>
    </source>
</reference>
<dbReference type="GO" id="GO:0015074">
    <property type="term" value="P:DNA integration"/>
    <property type="evidence" value="ECO:0007669"/>
    <property type="project" value="InterPro"/>
</dbReference>
<dbReference type="AlphaFoldDB" id="A0AA38TC24"/>
<dbReference type="InterPro" id="IPR050951">
    <property type="entry name" value="Retrovirus_Pol_polyprotein"/>
</dbReference>
<gene>
    <name evidence="9" type="ORF">OSB04_016025</name>
</gene>
<dbReference type="PROSITE" id="PS50994">
    <property type="entry name" value="INTEGRASE"/>
    <property type="match status" value="1"/>
</dbReference>
<dbReference type="EMBL" id="JARYMX010000004">
    <property type="protein sequence ID" value="KAJ9551980.1"/>
    <property type="molecule type" value="Genomic_DNA"/>
</dbReference>
<dbReference type="InterPro" id="IPR000477">
    <property type="entry name" value="RT_dom"/>
</dbReference>
<dbReference type="Proteomes" id="UP001172457">
    <property type="component" value="Chromosome 4"/>
</dbReference>
<evidence type="ECO:0000256" key="3">
    <source>
        <dbReference type="ARBA" id="ARBA00022722"/>
    </source>
</evidence>
<dbReference type="InterPro" id="IPR056924">
    <property type="entry name" value="SH3_Tf2-1"/>
</dbReference>
<keyword evidence="6" id="KW-0695">RNA-directed DNA polymerase</keyword>
<protein>
    <recommendedName>
        <fullName evidence="8">Integrase catalytic domain-containing protein</fullName>
    </recommendedName>
</protein>
<evidence type="ECO:0000256" key="7">
    <source>
        <dbReference type="SAM" id="SignalP"/>
    </source>
</evidence>
<dbReference type="Gene3D" id="3.10.20.370">
    <property type="match status" value="1"/>
</dbReference>
<dbReference type="InterPro" id="IPR041373">
    <property type="entry name" value="RT_RNaseH"/>
</dbReference>
<evidence type="ECO:0000256" key="2">
    <source>
        <dbReference type="ARBA" id="ARBA00022695"/>
    </source>
</evidence>
<dbReference type="InterPro" id="IPR043128">
    <property type="entry name" value="Rev_trsase/Diguanyl_cyclase"/>
</dbReference>
<dbReference type="CDD" id="cd09274">
    <property type="entry name" value="RNase_HI_RT_Ty3"/>
    <property type="match status" value="1"/>
</dbReference>
<dbReference type="GO" id="GO:0004519">
    <property type="term" value="F:endonuclease activity"/>
    <property type="evidence" value="ECO:0007669"/>
    <property type="project" value="UniProtKB-KW"/>
</dbReference>
<dbReference type="Pfam" id="PF17917">
    <property type="entry name" value="RT_RNaseH"/>
    <property type="match status" value="1"/>
</dbReference>
<dbReference type="SUPFAM" id="SSF53098">
    <property type="entry name" value="Ribonuclease H-like"/>
    <property type="match status" value="1"/>
</dbReference>
<comment type="caution">
    <text evidence="9">The sequence shown here is derived from an EMBL/GenBank/DDBJ whole genome shotgun (WGS) entry which is preliminary data.</text>
</comment>
<evidence type="ECO:0000313" key="10">
    <source>
        <dbReference type="Proteomes" id="UP001172457"/>
    </source>
</evidence>
<name>A0AA38TC24_9ASTR</name>